<evidence type="ECO:0000256" key="1">
    <source>
        <dbReference type="SAM" id="SignalP"/>
    </source>
</evidence>
<feature type="signal peptide" evidence="1">
    <location>
        <begin position="1"/>
        <end position="20"/>
    </location>
</feature>
<evidence type="ECO:0000313" key="3">
    <source>
        <dbReference type="Proteomes" id="UP000282832"/>
    </source>
</evidence>
<dbReference type="EMBL" id="SACY01000003">
    <property type="protein sequence ID" value="RVU25006.1"/>
    <property type="molecule type" value="Genomic_DNA"/>
</dbReference>
<evidence type="ECO:0008006" key="4">
    <source>
        <dbReference type="Google" id="ProtNLM"/>
    </source>
</evidence>
<gene>
    <name evidence="2" type="ORF">EOJ36_08355</name>
</gene>
<reference evidence="2 3" key="1">
    <citation type="submission" date="2019-01" db="EMBL/GenBank/DDBJ databases">
        <authorList>
            <person name="Chen W.-M."/>
        </authorList>
    </citation>
    <scope>NUCLEOTIDE SEQUENCE [LARGE SCALE GENOMIC DNA]</scope>
    <source>
        <strain evidence="2 3">FSY-15</strain>
    </source>
</reference>
<keyword evidence="1" id="KW-0732">Signal</keyword>
<organism evidence="2 3">
    <name type="scientific">Sandaracinomonas limnophila</name>
    <dbReference type="NCBI Taxonomy" id="1862386"/>
    <lineage>
        <taxon>Bacteria</taxon>
        <taxon>Pseudomonadati</taxon>
        <taxon>Bacteroidota</taxon>
        <taxon>Cytophagia</taxon>
        <taxon>Cytophagales</taxon>
        <taxon>Flectobacillaceae</taxon>
        <taxon>Sandaracinomonas</taxon>
    </lineage>
</organism>
<evidence type="ECO:0000313" key="2">
    <source>
        <dbReference type="EMBL" id="RVU25006.1"/>
    </source>
</evidence>
<protein>
    <recommendedName>
        <fullName evidence="4">Outer membrane protein beta-barrel domain-containing protein</fullName>
    </recommendedName>
</protein>
<dbReference type="Proteomes" id="UP000282832">
    <property type="component" value="Unassembled WGS sequence"/>
</dbReference>
<sequence length="147" mass="16380">MNNKLLFTTLIFFVSLISKAQTVSYYPFNSQLAFSTKTSAPVFFEARVQMNSATSLITTEVGPQIPVKKKDNVIYYLGGGVSLGLLNDVYLKQSSNLKGFYGSFGVRAYPFDKLPKLGLNFEITPYTDSQVTTGLLRAWLGVSYKFK</sequence>
<keyword evidence="3" id="KW-1185">Reference proteome</keyword>
<dbReference type="OrthoDB" id="960907at2"/>
<dbReference type="AlphaFoldDB" id="A0A437PRY6"/>
<accession>A0A437PRY6</accession>
<feature type="chain" id="PRO_5019517177" description="Outer membrane protein beta-barrel domain-containing protein" evidence="1">
    <location>
        <begin position="21"/>
        <end position="147"/>
    </location>
</feature>
<proteinExistence type="predicted"/>
<name>A0A437PRY6_9BACT</name>
<dbReference type="RefSeq" id="WP_127804261.1">
    <property type="nucleotide sequence ID" value="NZ_SACY01000003.1"/>
</dbReference>
<comment type="caution">
    <text evidence="2">The sequence shown here is derived from an EMBL/GenBank/DDBJ whole genome shotgun (WGS) entry which is preliminary data.</text>
</comment>